<dbReference type="RefSeq" id="WP_090257350.1">
    <property type="nucleotide sequence ID" value="NZ_FOIR01000001.1"/>
</dbReference>
<keyword evidence="1" id="KW-0812">Transmembrane</keyword>
<feature type="transmembrane region" description="Helical" evidence="1">
    <location>
        <begin position="12"/>
        <end position="28"/>
    </location>
</feature>
<dbReference type="Proteomes" id="UP000199437">
    <property type="component" value="Unassembled WGS sequence"/>
</dbReference>
<feature type="transmembrane region" description="Helical" evidence="1">
    <location>
        <begin position="85"/>
        <end position="106"/>
    </location>
</feature>
<keyword evidence="1" id="KW-0472">Membrane</keyword>
<sequence>MTEGTLKLEVDWYTHLFAIYWFLLLFSTTQILGRVGLLLPVLFGLLVFLKYAKVILNAQVVMVYLLLAIAAFWISAAYRRTGEDIIAALTSSLLIFSNLGVAFLVAQFDGKKLYRVVLAFNIFMVSYIVVMRLAGFIVLDAIQIIFQSSSYHLLAWLLFILNTLVLLPLAHSIEKKKILRLSFTFLLAMVSLQGRSGIVMGFLILFYVCWVYYRKYFALTVFLGLVFGVSGVVSFDPESLSFISDDLYSRGAKLGPREALYGCYYLHIGWSEFLFGFNKAGLVGDCIAPIDPKSVGRTESSILSLISESGLIAVLLLGILIKHMIRGFKGNKMFLVMVGALLFRVISADFLFSTVFDWFIYFLAFSYTFAPHKKVPQNSEAISYL</sequence>
<protein>
    <submittedName>
        <fullName evidence="2">Uncharacterized protein</fullName>
    </submittedName>
</protein>
<name>A0A1I0N6D7_9BACT</name>
<feature type="transmembrane region" description="Helical" evidence="1">
    <location>
        <begin position="183"/>
        <end position="209"/>
    </location>
</feature>
<evidence type="ECO:0000256" key="1">
    <source>
        <dbReference type="SAM" id="Phobius"/>
    </source>
</evidence>
<feature type="transmembrane region" description="Helical" evidence="1">
    <location>
        <begin position="118"/>
        <end position="139"/>
    </location>
</feature>
<keyword evidence="3" id="KW-1185">Reference proteome</keyword>
<keyword evidence="1" id="KW-1133">Transmembrane helix</keyword>
<proteinExistence type="predicted"/>
<feature type="transmembrane region" description="Helical" evidence="1">
    <location>
        <begin position="302"/>
        <end position="321"/>
    </location>
</feature>
<dbReference type="GeneID" id="99985696"/>
<feature type="transmembrane region" description="Helical" evidence="1">
    <location>
        <begin position="151"/>
        <end position="171"/>
    </location>
</feature>
<dbReference type="AlphaFoldDB" id="A0A1I0N6D7"/>
<dbReference type="STRING" id="1267423.SAMN05216290_0958"/>
<feature type="transmembrane region" description="Helical" evidence="1">
    <location>
        <begin position="333"/>
        <end position="361"/>
    </location>
</feature>
<reference evidence="3" key="1">
    <citation type="submission" date="2016-10" db="EMBL/GenBank/DDBJ databases">
        <authorList>
            <person name="Varghese N."/>
            <person name="Submissions S."/>
        </authorList>
    </citation>
    <scope>NUCLEOTIDE SEQUENCE [LARGE SCALE GENOMIC DNA]</scope>
    <source>
        <strain evidence="3">CGMCC 1.12402</strain>
    </source>
</reference>
<evidence type="ECO:0000313" key="3">
    <source>
        <dbReference type="Proteomes" id="UP000199437"/>
    </source>
</evidence>
<feature type="transmembrane region" description="Helical" evidence="1">
    <location>
        <begin position="216"/>
        <end position="235"/>
    </location>
</feature>
<gene>
    <name evidence="2" type="ORF">SAMN05216290_0958</name>
</gene>
<organism evidence="2 3">
    <name type="scientific">Roseivirga pacifica</name>
    <dbReference type="NCBI Taxonomy" id="1267423"/>
    <lineage>
        <taxon>Bacteria</taxon>
        <taxon>Pseudomonadati</taxon>
        <taxon>Bacteroidota</taxon>
        <taxon>Cytophagia</taxon>
        <taxon>Cytophagales</taxon>
        <taxon>Roseivirgaceae</taxon>
        <taxon>Roseivirga</taxon>
    </lineage>
</organism>
<dbReference type="EMBL" id="FOIR01000001">
    <property type="protein sequence ID" value="SEV96592.1"/>
    <property type="molecule type" value="Genomic_DNA"/>
</dbReference>
<evidence type="ECO:0000313" key="2">
    <source>
        <dbReference type="EMBL" id="SEV96592.1"/>
    </source>
</evidence>
<feature type="transmembrane region" description="Helical" evidence="1">
    <location>
        <begin position="58"/>
        <end position="78"/>
    </location>
</feature>
<accession>A0A1I0N6D7</accession>